<evidence type="ECO:0000313" key="7">
    <source>
        <dbReference type="Proteomes" id="UP000727506"/>
    </source>
</evidence>
<name>A0A943Z8K3_9ACTN</name>
<comment type="caution">
    <text evidence="6">The sequence shown here is derived from an EMBL/GenBank/DDBJ whole genome shotgun (WGS) entry which is preliminary data.</text>
</comment>
<dbReference type="InterPro" id="IPR010998">
    <property type="entry name" value="Integrase_recombinase_N"/>
</dbReference>
<sequence>KAPRLRAATPARGSEKAVHFKEGGTIMPKKKRRRTWGSITTVTRGKHVLRWVENTPEGRKRRSRTFYGTYKEADAELARIRVKVGDDAPVPTIGQAYEMWWLPRAERRLAEGGLSANSFKLYGTAWRNIAAPRWSRTPVDSIRPAAVQEWLSGLSKGNAEKALTVLKQVVDFAVQYEVVPANKFRIHYDMPTKASRTRARGVYDLARARAVLEALRGSRIEPAYMLACFGSCRTGESLGARVDEMRFADVQGVPMAMVPIRRRMERQGCAPIESLKNEQSVRTVCIPGEYAERLREIAGERAAFGTPWLADRGDGTPMNVAVLDYEWKRLAGSDHIPFANLRNSWRTFAQAEWGVDYDVLETLMGHALPGVTGRHYLRMSDEQLAEQLARAYAAFL</sequence>
<dbReference type="InterPro" id="IPR011010">
    <property type="entry name" value="DNA_brk_join_enz"/>
</dbReference>
<dbReference type="AlphaFoldDB" id="A0A943Z8K3"/>
<dbReference type="EMBL" id="JAGZSV010000352">
    <property type="protein sequence ID" value="MBS6941854.1"/>
    <property type="molecule type" value="Genomic_DNA"/>
</dbReference>
<dbReference type="Gene3D" id="1.10.150.130">
    <property type="match status" value="1"/>
</dbReference>
<feature type="domain" description="Core-binding (CB)" evidence="5">
    <location>
        <begin position="91"/>
        <end position="174"/>
    </location>
</feature>
<evidence type="ECO:0000256" key="1">
    <source>
        <dbReference type="ARBA" id="ARBA00023125"/>
    </source>
</evidence>
<evidence type="ECO:0008006" key="8">
    <source>
        <dbReference type="Google" id="ProtNLM"/>
    </source>
</evidence>
<dbReference type="PROSITE" id="PS51900">
    <property type="entry name" value="CB"/>
    <property type="match status" value="1"/>
</dbReference>
<feature type="non-terminal residue" evidence="6">
    <location>
        <position position="1"/>
    </location>
</feature>
<dbReference type="GO" id="GO:0015074">
    <property type="term" value="P:DNA integration"/>
    <property type="evidence" value="ECO:0007669"/>
    <property type="project" value="InterPro"/>
</dbReference>
<dbReference type="GO" id="GO:0006310">
    <property type="term" value="P:DNA recombination"/>
    <property type="evidence" value="ECO:0007669"/>
    <property type="project" value="UniProtKB-KW"/>
</dbReference>
<organism evidence="6 7">
    <name type="scientific">Slackia piriformis</name>
    <dbReference type="NCBI Taxonomy" id="626934"/>
    <lineage>
        <taxon>Bacteria</taxon>
        <taxon>Bacillati</taxon>
        <taxon>Actinomycetota</taxon>
        <taxon>Coriobacteriia</taxon>
        <taxon>Eggerthellales</taxon>
        <taxon>Eggerthellaceae</taxon>
        <taxon>Slackia</taxon>
    </lineage>
</organism>
<keyword evidence="2" id="KW-0233">DNA recombination</keyword>
<protein>
    <recommendedName>
        <fullName evidence="8">Integrase</fullName>
    </recommendedName>
</protein>
<dbReference type="Gene3D" id="1.10.443.10">
    <property type="entry name" value="Intergrase catalytic core"/>
    <property type="match status" value="1"/>
</dbReference>
<keyword evidence="1 3" id="KW-0238">DNA-binding</keyword>
<dbReference type="InterPro" id="IPR044068">
    <property type="entry name" value="CB"/>
</dbReference>
<feature type="non-terminal residue" evidence="6">
    <location>
        <position position="396"/>
    </location>
</feature>
<reference evidence="6" key="1">
    <citation type="submission" date="2021-02" db="EMBL/GenBank/DDBJ databases">
        <title>Infant gut strain persistence is associated with maternal origin, phylogeny, and functional potential including surface adhesion and iron acquisition.</title>
        <authorList>
            <person name="Lou Y.C."/>
        </authorList>
    </citation>
    <scope>NUCLEOTIDE SEQUENCE</scope>
    <source>
        <strain evidence="6">L2_039_000G1_dasL2_039_000G1_concoct_11</strain>
    </source>
</reference>
<dbReference type="InterPro" id="IPR013762">
    <property type="entry name" value="Integrase-like_cat_sf"/>
</dbReference>
<evidence type="ECO:0000256" key="2">
    <source>
        <dbReference type="ARBA" id="ARBA00023172"/>
    </source>
</evidence>
<dbReference type="SUPFAM" id="SSF56349">
    <property type="entry name" value="DNA breaking-rejoining enzymes"/>
    <property type="match status" value="1"/>
</dbReference>
<accession>A0A943Z8K3</accession>
<proteinExistence type="predicted"/>
<evidence type="ECO:0000313" key="6">
    <source>
        <dbReference type="EMBL" id="MBS6941854.1"/>
    </source>
</evidence>
<dbReference type="InterPro" id="IPR002104">
    <property type="entry name" value="Integrase_catalytic"/>
</dbReference>
<evidence type="ECO:0000256" key="3">
    <source>
        <dbReference type="PROSITE-ProRule" id="PRU01248"/>
    </source>
</evidence>
<dbReference type="GO" id="GO:0003677">
    <property type="term" value="F:DNA binding"/>
    <property type="evidence" value="ECO:0007669"/>
    <property type="project" value="UniProtKB-UniRule"/>
</dbReference>
<dbReference type="PROSITE" id="PS51898">
    <property type="entry name" value="TYR_RECOMBINASE"/>
    <property type="match status" value="1"/>
</dbReference>
<gene>
    <name evidence="6" type="ORF">KH142_10420</name>
</gene>
<feature type="domain" description="Tyr recombinase" evidence="4">
    <location>
        <begin position="198"/>
        <end position="389"/>
    </location>
</feature>
<evidence type="ECO:0000259" key="5">
    <source>
        <dbReference type="PROSITE" id="PS51900"/>
    </source>
</evidence>
<dbReference type="Proteomes" id="UP000727506">
    <property type="component" value="Unassembled WGS sequence"/>
</dbReference>
<evidence type="ECO:0000259" key="4">
    <source>
        <dbReference type="PROSITE" id="PS51898"/>
    </source>
</evidence>